<dbReference type="AlphaFoldDB" id="A0ABC9W4K2"/>
<comment type="caution">
    <text evidence="1">The sequence shown here is derived from an EMBL/GenBank/DDBJ whole genome shotgun (WGS) entry which is preliminary data.</text>
</comment>
<dbReference type="PANTHER" id="PTHR33332">
    <property type="entry name" value="REVERSE TRANSCRIPTASE DOMAIN-CONTAINING PROTEIN"/>
    <property type="match status" value="1"/>
</dbReference>
<reference evidence="1 2" key="1">
    <citation type="submission" date="2024-06" db="EMBL/GenBank/DDBJ databases">
        <title>The draft genome of Grus japonensis, version 3.</title>
        <authorList>
            <person name="Nabeshima K."/>
            <person name="Suzuki S."/>
            <person name="Onuma M."/>
        </authorList>
    </citation>
    <scope>NUCLEOTIDE SEQUENCE [LARGE SCALE GENOMIC DNA]</scope>
    <source>
        <strain evidence="1 2">451A</strain>
    </source>
</reference>
<sequence>MISVYSIKGAGDAVQRDLDRLEEWTRANVMKFKKAKCKALHLGQGNHQYQYRLGDELIQSSSAEKDFGILVVMSWQCVLAAQKANRTLGCIKRSVASRLREVILSLYSTLMSPHLEYCIQL</sequence>
<name>A0ABC9W4K2_GRUJA</name>
<accession>A0ABC9W4K2</accession>
<keyword evidence="2" id="KW-1185">Reference proteome</keyword>
<protein>
    <submittedName>
        <fullName evidence="1">Mitochondrial enolase superfamily member 1</fullName>
    </submittedName>
</protein>
<evidence type="ECO:0000313" key="2">
    <source>
        <dbReference type="Proteomes" id="UP001623348"/>
    </source>
</evidence>
<dbReference type="Proteomes" id="UP001623348">
    <property type="component" value="Unassembled WGS sequence"/>
</dbReference>
<gene>
    <name evidence="1" type="ORF">GRJ2_000458000</name>
</gene>
<dbReference type="EMBL" id="BAAFJT010000001">
    <property type="protein sequence ID" value="GAB0179927.1"/>
    <property type="molecule type" value="Genomic_DNA"/>
</dbReference>
<organism evidence="1 2">
    <name type="scientific">Grus japonensis</name>
    <name type="common">Japanese crane</name>
    <name type="synonym">Red-crowned crane</name>
    <dbReference type="NCBI Taxonomy" id="30415"/>
    <lineage>
        <taxon>Eukaryota</taxon>
        <taxon>Metazoa</taxon>
        <taxon>Chordata</taxon>
        <taxon>Craniata</taxon>
        <taxon>Vertebrata</taxon>
        <taxon>Euteleostomi</taxon>
        <taxon>Archelosauria</taxon>
        <taxon>Archosauria</taxon>
        <taxon>Dinosauria</taxon>
        <taxon>Saurischia</taxon>
        <taxon>Theropoda</taxon>
        <taxon>Coelurosauria</taxon>
        <taxon>Aves</taxon>
        <taxon>Neognathae</taxon>
        <taxon>Neoaves</taxon>
        <taxon>Gruiformes</taxon>
        <taxon>Gruidae</taxon>
        <taxon>Grus</taxon>
    </lineage>
</organism>
<evidence type="ECO:0000313" key="1">
    <source>
        <dbReference type="EMBL" id="GAB0179927.1"/>
    </source>
</evidence>
<proteinExistence type="predicted"/>